<dbReference type="Proteomes" id="UP001589585">
    <property type="component" value="Unassembled WGS sequence"/>
</dbReference>
<reference evidence="3 4" key="1">
    <citation type="submission" date="2024-09" db="EMBL/GenBank/DDBJ databases">
        <authorList>
            <person name="Sun Q."/>
            <person name="Mori K."/>
        </authorList>
    </citation>
    <scope>NUCLEOTIDE SEQUENCE [LARGE SCALE GENOMIC DNA]</scope>
    <source>
        <strain evidence="3 4">CECT 8622</strain>
    </source>
</reference>
<dbReference type="PANTHER" id="PTHR43236:SF1">
    <property type="entry name" value="BLL7220 PROTEIN"/>
    <property type="match status" value="1"/>
</dbReference>
<accession>A0ABV5FB72</accession>
<gene>
    <name evidence="3" type="ORF">ACFFU9_08105</name>
</gene>
<dbReference type="EMBL" id="JBHMFC010000028">
    <property type="protein sequence ID" value="MFB9056703.1"/>
    <property type="molecule type" value="Genomic_DNA"/>
</dbReference>
<organism evidence="3 4">
    <name type="scientific">Mariniflexile ostreae</name>
    <dbReference type="NCBI Taxonomy" id="1520892"/>
    <lineage>
        <taxon>Bacteria</taxon>
        <taxon>Pseudomonadati</taxon>
        <taxon>Bacteroidota</taxon>
        <taxon>Flavobacteriia</taxon>
        <taxon>Flavobacteriales</taxon>
        <taxon>Flavobacteriaceae</taxon>
        <taxon>Mariniflexile</taxon>
    </lineage>
</organism>
<evidence type="ECO:0000313" key="4">
    <source>
        <dbReference type="Proteomes" id="UP001589585"/>
    </source>
</evidence>
<dbReference type="InterPro" id="IPR013430">
    <property type="entry name" value="Toxin_antidote_HigA"/>
</dbReference>
<comment type="caution">
    <text evidence="3">The sequence shown here is derived from an EMBL/GenBank/DDBJ whole genome shotgun (WGS) entry which is preliminary data.</text>
</comment>
<dbReference type="SMART" id="SM00530">
    <property type="entry name" value="HTH_XRE"/>
    <property type="match status" value="1"/>
</dbReference>
<dbReference type="NCBIfam" id="TIGR02607">
    <property type="entry name" value="antidote_HigA"/>
    <property type="match status" value="1"/>
</dbReference>
<dbReference type="RefSeq" id="WP_379860901.1">
    <property type="nucleotide sequence ID" value="NZ_JBHMFC010000028.1"/>
</dbReference>
<evidence type="ECO:0000259" key="2">
    <source>
        <dbReference type="PROSITE" id="PS50943"/>
    </source>
</evidence>
<dbReference type="InterPro" id="IPR010359">
    <property type="entry name" value="IrrE_HExxH"/>
</dbReference>
<feature type="domain" description="HTH cro/C1-type" evidence="2">
    <location>
        <begin position="31"/>
        <end position="73"/>
    </location>
</feature>
<evidence type="ECO:0000256" key="1">
    <source>
        <dbReference type="ARBA" id="ARBA00007227"/>
    </source>
</evidence>
<dbReference type="CDD" id="cd00093">
    <property type="entry name" value="HTH_XRE"/>
    <property type="match status" value="1"/>
</dbReference>
<dbReference type="Pfam" id="PF06114">
    <property type="entry name" value="Peptidase_M78"/>
    <property type="match status" value="1"/>
</dbReference>
<dbReference type="InterPro" id="IPR052345">
    <property type="entry name" value="Rad_response_metalloprotease"/>
</dbReference>
<keyword evidence="4" id="KW-1185">Reference proteome</keyword>
<name>A0ABV5FB72_9FLAO</name>
<dbReference type="Gene3D" id="1.10.260.40">
    <property type="entry name" value="lambda repressor-like DNA-binding domains"/>
    <property type="match status" value="1"/>
</dbReference>
<dbReference type="PROSITE" id="PS50943">
    <property type="entry name" value="HTH_CROC1"/>
    <property type="match status" value="1"/>
</dbReference>
<dbReference type="InterPro" id="IPR010982">
    <property type="entry name" value="Lambda_DNA-bd_dom_sf"/>
</dbReference>
<sequence length="364" mass="41879">MATINQYYPQSVSHPGTTLSEILSEKEMGAKEFAVRTGKPEKTISDVLNGKSSITPEMAILFEQVLKIPAHFWINRQKNYDEYSARIEYQKTIDEGIEWSKQFPYAKMASLGWVEPTLKKEVKVINLYDYFEVSNTKGYHDFYFNQKLLVNFRISLRNNENAGAIAAWLRQGEIQAKELVVPEFNKNSLNKILPELKKIMAIQPLDFFIQIKKLCKGVGLKVVHTPCLPKAPIHGSTRWLGDTPLVQLSGRYRRNDIFWFTFFHEIGHILLHGKKYISIENIEYDGENQVYENEANEFSANILLTKAEEQEIINNQKLTVSDVITYANKFKTHPAVIIGRLQHLKLVPFGLGNHLCKPIDFTVK</sequence>
<dbReference type="InterPro" id="IPR001387">
    <property type="entry name" value="Cro/C1-type_HTH"/>
</dbReference>
<dbReference type="Pfam" id="PF01381">
    <property type="entry name" value="HTH_3"/>
    <property type="match status" value="1"/>
</dbReference>
<evidence type="ECO:0000313" key="3">
    <source>
        <dbReference type="EMBL" id="MFB9056703.1"/>
    </source>
</evidence>
<proteinExistence type="inferred from homology"/>
<dbReference type="PANTHER" id="PTHR43236">
    <property type="entry name" value="ANTITOXIN HIGA1"/>
    <property type="match status" value="1"/>
</dbReference>
<dbReference type="Gene3D" id="1.10.10.2910">
    <property type="match status" value="1"/>
</dbReference>
<comment type="similarity">
    <text evidence="1">Belongs to the short-chain fatty acyl-CoA assimilation regulator (ScfR) family.</text>
</comment>
<dbReference type="SUPFAM" id="SSF47413">
    <property type="entry name" value="lambda repressor-like DNA-binding domains"/>
    <property type="match status" value="1"/>
</dbReference>
<protein>
    <submittedName>
        <fullName evidence="3">HigA family addiction module antitoxin</fullName>
    </submittedName>
</protein>